<dbReference type="EMBL" id="CAJFDH010000001">
    <property type="protein sequence ID" value="CAD5207565.1"/>
    <property type="molecule type" value="Genomic_DNA"/>
</dbReference>
<dbReference type="GO" id="GO:0000978">
    <property type="term" value="F:RNA polymerase II cis-regulatory region sequence-specific DNA binding"/>
    <property type="evidence" value="ECO:0007669"/>
    <property type="project" value="TreeGrafter"/>
</dbReference>
<dbReference type="GO" id="GO:0001228">
    <property type="term" value="F:DNA-binding transcription activator activity, RNA polymerase II-specific"/>
    <property type="evidence" value="ECO:0007669"/>
    <property type="project" value="TreeGrafter"/>
</dbReference>
<dbReference type="FunFam" id="1.10.20.10:FF:000062">
    <property type="entry name" value="Nuclear transcription factor Y subunit C"/>
    <property type="match status" value="1"/>
</dbReference>
<evidence type="ECO:0000256" key="6">
    <source>
        <dbReference type="ARBA" id="ARBA00038129"/>
    </source>
</evidence>
<dbReference type="AlphaFoldDB" id="A0A811JWT2"/>
<keyword evidence="5" id="KW-0539">Nucleus</keyword>
<dbReference type="OrthoDB" id="1272441at2759"/>
<dbReference type="InterPro" id="IPR009072">
    <property type="entry name" value="Histone-fold"/>
</dbReference>
<dbReference type="GO" id="GO:0046982">
    <property type="term" value="F:protein heterodimerization activity"/>
    <property type="evidence" value="ECO:0007669"/>
    <property type="project" value="InterPro"/>
</dbReference>
<feature type="compositionally biased region" description="Polar residues" evidence="7">
    <location>
        <begin position="133"/>
        <end position="146"/>
    </location>
</feature>
<evidence type="ECO:0000256" key="1">
    <source>
        <dbReference type="ARBA" id="ARBA00004123"/>
    </source>
</evidence>
<keyword evidence="3" id="KW-0238">DNA-binding</keyword>
<feature type="region of interest" description="Disordered" evidence="7">
    <location>
        <begin position="125"/>
        <end position="151"/>
    </location>
</feature>
<dbReference type="EMBL" id="CAJFCW020000001">
    <property type="protein sequence ID" value="CAG9086146.1"/>
    <property type="molecule type" value="Genomic_DNA"/>
</dbReference>
<dbReference type="PANTHER" id="PTHR10252">
    <property type="entry name" value="HISTONE-LIKE TRANSCRIPTION FACTOR CCAAT-RELATED"/>
    <property type="match status" value="1"/>
</dbReference>
<dbReference type="InterPro" id="IPR003958">
    <property type="entry name" value="CBFA_NFYB_domain"/>
</dbReference>
<dbReference type="SUPFAM" id="SSF47113">
    <property type="entry name" value="Histone-fold"/>
    <property type="match status" value="1"/>
</dbReference>
<dbReference type="Gene3D" id="1.10.20.10">
    <property type="entry name" value="Histone, subunit A"/>
    <property type="match status" value="1"/>
</dbReference>
<organism evidence="9 10">
    <name type="scientific">Bursaphelenchus okinawaensis</name>
    <dbReference type="NCBI Taxonomy" id="465554"/>
    <lineage>
        <taxon>Eukaryota</taxon>
        <taxon>Metazoa</taxon>
        <taxon>Ecdysozoa</taxon>
        <taxon>Nematoda</taxon>
        <taxon>Chromadorea</taxon>
        <taxon>Rhabditida</taxon>
        <taxon>Tylenchina</taxon>
        <taxon>Tylenchomorpha</taxon>
        <taxon>Aphelenchoidea</taxon>
        <taxon>Aphelenchoididae</taxon>
        <taxon>Bursaphelenchus</taxon>
    </lineage>
</organism>
<proteinExistence type="inferred from homology"/>
<evidence type="ECO:0000256" key="5">
    <source>
        <dbReference type="ARBA" id="ARBA00023242"/>
    </source>
</evidence>
<gene>
    <name evidence="9" type="ORF">BOKJ2_LOCUS2249</name>
</gene>
<dbReference type="InterPro" id="IPR050568">
    <property type="entry name" value="Transcr_DNA_Rep_Reg"/>
</dbReference>
<protein>
    <recommendedName>
        <fullName evidence="8">Transcription factor CBF/NF-Y/archaeal histone domain-containing protein</fullName>
    </recommendedName>
</protein>
<evidence type="ECO:0000259" key="8">
    <source>
        <dbReference type="Pfam" id="PF00808"/>
    </source>
</evidence>
<dbReference type="CDD" id="cd22908">
    <property type="entry name" value="HFD_NFYC-like"/>
    <property type="match status" value="1"/>
</dbReference>
<evidence type="ECO:0000256" key="2">
    <source>
        <dbReference type="ARBA" id="ARBA00023015"/>
    </source>
</evidence>
<evidence type="ECO:0000313" key="10">
    <source>
        <dbReference type="Proteomes" id="UP000614601"/>
    </source>
</evidence>
<feature type="domain" description="Transcription factor CBF/NF-Y/archaeal histone" evidence="8">
    <location>
        <begin position="40"/>
        <end position="104"/>
    </location>
</feature>
<comment type="caution">
    <text evidence="9">The sequence shown here is derived from an EMBL/GenBank/DDBJ whole genome shotgun (WGS) entry which is preliminary data.</text>
</comment>
<name>A0A811JWT2_9BILA</name>
<comment type="subcellular location">
    <subcellularLocation>
        <location evidence="1">Nucleus</location>
    </subcellularLocation>
</comment>
<evidence type="ECO:0000256" key="3">
    <source>
        <dbReference type="ARBA" id="ARBA00023125"/>
    </source>
</evidence>
<evidence type="ECO:0000256" key="4">
    <source>
        <dbReference type="ARBA" id="ARBA00023163"/>
    </source>
</evidence>
<dbReference type="PANTHER" id="PTHR10252:SF8">
    <property type="entry name" value="NUCLEAR TRANSCRIPTION FACTOR Y SUBUNIT GAMMA"/>
    <property type="match status" value="1"/>
</dbReference>
<keyword evidence="10" id="KW-1185">Reference proteome</keyword>
<dbReference type="GO" id="GO:0016602">
    <property type="term" value="C:CCAAT-binding factor complex"/>
    <property type="evidence" value="ECO:0007669"/>
    <property type="project" value="TreeGrafter"/>
</dbReference>
<dbReference type="Proteomes" id="UP000783686">
    <property type="component" value="Unassembled WGS sequence"/>
</dbReference>
<sequence>MVPTDTYAHDERIQNFWKDRMERVKAITKEEYRELTKKGELPLARIKKIMKIDEQVKSLMISGEGPIMVAKACEFFIEELTLRAWIHAEQTRRKTLNKSDISNATTQSEMFDFLVDLVPRMGRQPNAPLKPRATTSEANGFSNSGRSAPEEEVQLVIPPQALQGGQIVNGEGQSPMEYFVCQPGVDMSGLMQVSMNGQVFDVMPTGDPTPIQLVQTPATSTSSNS</sequence>
<dbReference type="Proteomes" id="UP000614601">
    <property type="component" value="Unassembled WGS sequence"/>
</dbReference>
<comment type="similarity">
    <text evidence="6">Belongs to the NFYC/HAP5 subunit family.</text>
</comment>
<reference evidence="9" key="1">
    <citation type="submission" date="2020-09" db="EMBL/GenBank/DDBJ databases">
        <authorList>
            <person name="Kikuchi T."/>
        </authorList>
    </citation>
    <scope>NUCLEOTIDE SEQUENCE</scope>
    <source>
        <strain evidence="9">SH1</strain>
    </source>
</reference>
<accession>A0A811JWT2</accession>
<keyword evidence="4" id="KW-0804">Transcription</keyword>
<evidence type="ECO:0000313" key="9">
    <source>
        <dbReference type="EMBL" id="CAD5207565.1"/>
    </source>
</evidence>
<evidence type="ECO:0000256" key="7">
    <source>
        <dbReference type="SAM" id="MobiDB-lite"/>
    </source>
</evidence>
<dbReference type="Pfam" id="PF00808">
    <property type="entry name" value="CBFD_NFYB_HMF"/>
    <property type="match status" value="1"/>
</dbReference>
<keyword evidence="2" id="KW-0805">Transcription regulation</keyword>